<reference evidence="3" key="1">
    <citation type="submission" date="2019-02" db="EMBL/GenBank/DDBJ databases">
        <authorList>
            <person name="Gruber-Vodicka R. H."/>
            <person name="Seah K. B. B."/>
        </authorList>
    </citation>
    <scope>NUCLEOTIDE SEQUENCE</scope>
    <source>
        <strain evidence="2">BECK_BZ163</strain>
        <strain evidence="4">BECK_BZ164</strain>
        <strain evidence="3">BECK_BZ165</strain>
    </source>
</reference>
<evidence type="ECO:0000313" key="3">
    <source>
        <dbReference type="EMBL" id="VFJ47532.1"/>
    </source>
</evidence>
<dbReference type="Pfam" id="PF22513">
    <property type="entry name" value="FitA-like_RHH"/>
    <property type="match status" value="1"/>
</dbReference>
<sequence>MAQMMIRNLDSDVKEHLKKQAIGHGWSMEQEAREILRSVLIKKEPSAAGLGSRIAARFTGIGLDEDLPEMRGQTIVPMDLYHDRP</sequence>
<dbReference type="InterPro" id="IPR010985">
    <property type="entry name" value="Ribbon_hlx_hlx"/>
</dbReference>
<dbReference type="InterPro" id="IPR013321">
    <property type="entry name" value="Arc_rbn_hlx_hlx"/>
</dbReference>
<organism evidence="3">
    <name type="scientific">Candidatus Kentrum sp. FM</name>
    <dbReference type="NCBI Taxonomy" id="2126340"/>
    <lineage>
        <taxon>Bacteria</taxon>
        <taxon>Pseudomonadati</taxon>
        <taxon>Pseudomonadota</taxon>
        <taxon>Gammaproteobacteria</taxon>
        <taxon>Candidatus Kentrum</taxon>
    </lineage>
</organism>
<protein>
    <recommendedName>
        <fullName evidence="1">Antitoxin FitA-like ribbon-helix-helix domain-containing protein</fullName>
    </recommendedName>
</protein>
<evidence type="ECO:0000313" key="2">
    <source>
        <dbReference type="EMBL" id="VFJ47293.1"/>
    </source>
</evidence>
<dbReference type="EMBL" id="CAADEZ010000046">
    <property type="protein sequence ID" value="VFJ47293.1"/>
    <property type="molecule type" value="Genomic_DNA"/>
</dbReference>
<dbReference type="AlphaFoldDB" id="A0A450S6L1"/>
<name>A0A450S6L1_9GAMM</name>
<dbReference type="EMBL" id="CAADFA010000046">
    <property type="protein sequence ID" value="VFJ47532.1"/>
    <property type="molecule type" value="Genomic_DNA"/>
</dbReference>
<accession>A0A450S6L1</accession>
<dbReference type="Gene3D" id="1.10.1220.10">
    <property type="entry name" value="Met repressor-like"/>
    <property type="match status" value="1"/>
</dbReference>
<dbReference type="GO" id="GO:0006355">
    <property type="term" value="P:regulation of DNA-templated transcription"/>
    <property type="evidence" value="ECO:0007669"/>
    <property type="project" value="InterPro"/>
</dbReference>
<dbReference type="SUPFAM" id="SSF47598">
    <property type="entry name" value="Ribbon-helix-helix"/>
    <property type="match status" value="1"/>
</dbReference>
<dbReference type="InterPro" id="IPR053853">
    <property type="entry name" value="FitA-like_RHH"/>
</dbReference>
<dbReference type="EMBL" id="CAADFL010000051">
    <property type="protein sequence ID" value="VFK07808.1"/>
    <property type="molecule type" value="Genomic_DNA"/>
</dbReference>
<feature type="domain" description="Antitoxin FitA-like ribbon-helix-helix" evidence="1">
    <location>
        <begin position="2"/>
        <end position="39"/>
    </location>
</feature>
<evidence type="ECO:0000313" key="4">
    <source>
        <dbReference type="EMBL" id="VFK07808.1"/>
    </source>
</evidence>
<gene>
    <name evidence="2" type="ORF">BECKFM1743A_GA0114220_100464</name>
    <name evidence="4" type="ORF">BECKFM1743B_GA0114221_100518</name>
    <name evidence="3" type="ORF">BECKFM1743C_GA0114222_100464</name>
</gene>
<proteinExistence type="predicted"/>
<evidence type="ECO:0000259" key="1">
    <source>
        <dbReference type="Pfam" id="PF22513"/>
    </source>
</evidence>